<reference evidence="2 3" key="1">
    <citation type="submission" date="2016-11" db="EMBL/GenBank/DDBJ databases">
        <title>The macronuclear genome of Stentor coeruleus: a giant cell with tiny introns.</title>
        <authorList>
            <person name="Slabodnick M."/>
            <person name="Ruby J.G."/>
            <person name="Reiff S.B."/>
            <person name="Swart E.C."/>
            <person name="Gosai S."/>
            <person name="Prabakaran S."/>
            <person name="Witkowska E."/>
            <person name="Larue G.E."/>
            <person name="Fisher S."/>
            <person name="Freeman R.M."/>
            <person name="Gunawardena J."/>
            <person name="Chu W."/>
            <person name="Stover N.A."/>
            <person name="Gregory B.D."/>
            <person name="Nowacki M."/>
            <person name="Derisi J."/>
            <person name="Roy S.W."/>
            <person name="Marshall W.F."/>
            <person name="Sood P."/>
        </authorList>
    </citation>
    <scope>NUCLEOTIDE SEQUENCE [LARGE SCALE GENOMIC DNA]</scope>
    <source>
        <strain evidence="2">WM001</strain>
    </source>
</reference>
<protein>
    <submittedName>
        <fullName evidence="2">Uncharacterized protein</fullName>
    </submittedName>
</protein>
<organism evidence="2 3">
    <name type="scientific">Stentor coeruleus</name>
    <dbReference type="NCBI Taxonomy" id="5963"/>
    <lineage>
        <taxon>Eukaryota</taxon>
        <taxon>Sar</taxon>
        <taxon>Alveolata</taxon>
        <taxon>Ciliophora</taxon>
        <taxon>Postciliodesmatophora</taxon>
        <taxon>Heterotrichea</taxon>
        <taxon>Heterotrichida</taxon>
        <taxon>Stentoridae</taxon>
        <taxon>Stentor</taxon>
    </lineage>
</organism>
<sequence>METYLSTPELLEVTQAYLLCSLKIVNEINIFDSTLEAKPKILCKGDYLQTVVLRVLEKYFKDVLLGLEVFISNNNTQDFFAYVNEKRHFDMILNKVDDDITRNTYKNILSGIRYVPILKKKMIEREKEAIKRYEKNQGKIKKLEERKTRLVKEKDELENFFFEFLS</sequence>
<evidence type="ECO:0000256" key="1">
    <source>
        <dbReference type="SAM" id="Coils"/>
    </source>
</evidence>
<keyword evidence="1" id="KW-0175">Coiled coil</keyword>
<feature type="coiled-coil region" evidence="1">
    <location>
        <begin position="123"/>
        <end position="160"/>
    </location>
</feature>
<proteinExistence type="predicted"/>
<comment type="caution">
    <text evidence="2">The sequence shown here is derived from an EMBL/GenBank/DDBJ whole genome shotgun (WGS) entry which is preliminary data.</text>
</comment>
<evidence type="ECO:0000313" key="2">
    <source>
        <dbReference type="EMBL" id="OMJ81880.1"/>
    </source>
</evidence>
<gene>
    <name evidence="2" type="ORF">SteCoe_17581</name>
</gene>
<keyword evidence="3" id="KW-1185">Reference proteome</keyword>
<dbReference type="Proteomes" id="UP000187209">
    <property type="component" value="Unassembled WGS sequence"/>
</dbReference>
<name>A0A1R2BYM0_9CILI</name>
<evidence type="ECO:0000313" key="3">
    <source>
        <dbReference type="Proteomes" id="UP000187209"/>
    </source>
</evidence>
<dbReference type="EMBL" id="MPUH01000363">
    <property type="protein sequence ID" value="OMJ81880.1"/>
    <property type="molecule type" value="Genomic_DNA"/>
</dbReference>
<accession>A0A1R2BYM0</accession>
<dbReference type="AlphaFoldDB" id="A0A1R2BYM0"/>